<proteinExistence type="predicted"/>
<evidence type="ECO:0000313" key="4">
    <source>
        <dbReference type="Proteomes" id="UP000257451"/>
    </source>
</evidence>
<accession>A0A3E2MQ83</accession>
<protein>
    <submittedName>
        <fullName evidence="3">PE family protein</fullName>
    </submittedName>
</protein>
<evidence type="ECO:0000313" key="3">
    <source>
        <dbReference type="EMBL" id="RFZ34919.1"/>
    </source>
</evidence>
<comment type="caution">
    <text evidence="3">The sequence shown here is derived from an EMBL/GenBank/DDBJ whole genome shotgun (WGS) entry which is preliminary data.</text>
</comment>
<name>A0A3E2MQ83_MYCMR</name>
<sequence length="501" mass="49308">MWHPSLASEGAYVSLLVVAPELVTSAAADLQGIGSSVNAANAAAAISTTELTAAAADEVSAAAATLLGGFGQQYQALAGQLATAYDQLASKLAADAAAYLGVESANANQLLSNAVNASTTLVNGPFLELTGRPLIGNGANGYTNAQGIGTPGGAGGWLYGNGGSGGNSTHAGVAGGAGGNAGLIGNGGMGGAGLRGGDGGTGGLGGWLWGQAGAAGTGTPLPANEILMRVDQYGNPVVTISVGGGPGIAVTVDTGASGLLVRPQDVNLQSLGAPTGSGAVTYGNSSYAFNTVQYQTYQTTVNFGNGIVTNPTNVAVATSATQTINGVTTSIPLSSLPLYLGIGPNNDFPLPDQVTAALPGDLNQGVLINTNLGYLQFGANPLTPVASVTGSPVTDLQIQINNGPLQPATGSFIDSGGLYGTIPSSLIPGVPVGYSVPVGTTITVYTTDGVQLYSQTVTGSTNAPLVVPSNNPFNTGNYPFLLGPIFISNSPTGGGQTIFDF</sequence>
<evidence type="ECO:0000259" key="2">
    <source>
        <dbReference type="Pfam" id="PF20729"/>
    </source>
</evidence>
<dbReference type="InterPro" id="IPR000084">
    <property type="entry name" value="PE-PGRS_N"/>
</dbReference>
<organism evidence="3 4">
    <name type="scientific">Mycobacterium marinum</name>
    <dbReference type="NCBI Taxonomy" id="1781"/>
    <lineage>
        <taxon>Bacteria</taxon>
        <taxon>Bacillati</taxon>
        <taxon>Actinomycetota</taxon>
        <taxon>Actinomycetes</taxon>
        <taxon>Mycobacteriales</taxon>
        <taxon>Mycobacteriaceae</taxon>
        <taxon>Mycobacterium</taxon>
        <taxon>Mycobacterium ulcerans group</taxon>
    </lineage>
</organism>
<dbReference type="InterPro" id="IPR021109">
    <property type="entry name" value="Peptidase_aspartic_dom_sf"/>
</dbReference>
<dbReference type="Pfam" id="PF21526">
    <property type="entry name" value="PGRS"/>
    <property type="match status" value="1"/>
</dbReference>
<dbReference type="GO" id="GO:0004190">
    <property type="term" value="F:aspartic-type endopeptidase activity"/>
    <property type="evidence" value="ECO:0007669"/>
    <property type="project" value="InterPro"/>
</dbReference>
<reference evidence="3 4" key="1">
    <citation type="journal article" date="2018" name="Sci. Rep.">
        <title>Extensive genomic diversity among Mycobacterium marinum strains revealed by whole genome sequencing.</title>
        <authorList>
            <person name="Das S."/>
            <person name="Pettersson B.M."/>
            <person name="Behra P.R."/>
            <person name="Mallick A."/>
            <person name="Cheramie M."/>
            <person name="Ramesh M."/>
            <person name="Shirreff L."/>
            <person name="DuCote T."/>
            <person name="Dasgupta S."/>
            <person name="Ennis D.G."/>
            <person name="Kirsebom L.A."/>
        </authorList>
    </citation>
    <scope>NUCLEOTIDE SEQUENCE [LARGE SCALE GENOMIC DNA]</scope>
    <source>
        <strain evidence="3 4">Davis1</strain>
    </source>
</reference>
<dbReference type="Pfam" id="PF00934">
    <property type="entry name" value="PE"/>
    <property type="match status" value="1"/>
</dbReference>
<dbReference type="Gene3D" id="1.10.287.850">
    <property type="entry name" value="HP0062-like domain"/>
    <property type="match status" value="1"/>
</dbReference>
<dbReference type="EMBL" id="PEDF01000176">
    <property type="protein sequence ID" value="RFZ34919.1"/>
    <property type="molecule type" value="Genomic_DNA"/>
</dbReference>
<gene>
    <name evidence="3" type="ORF">DAVIS_04469</name>
</gene>
<dbReference type="NCBIfam" id="NF038019">
    <property type="entry name" value="PE_process_PecA"/>
    <property type="match status" value="1"/>
</dbReference>
<dbReference type="AlphaFoldDB" id="A0A3E2MQ83"/>
<dbReference type="SUPFAM" id="SSF140459">
    <property type="entry name" value="PE/PPE dimer-like"/>
    <property type="match status" value="1"/>
</dbReference>
<feature type="domain" description="PE" evidence="1">
    <location>
        <begin position="16"/>
        <end position="106"/>
    </location>
</feature>
<dbReference type="InterPro" id="IPR038332">
    <property type="entry name" value="PPE_sf"/>
</dbReference>
<dbReference type="Gene3D" id="2.40.70.10">
    <property type="entry name" value="Acid Proteases"/>
    <property type="match status" value="1"/>
</dbReference>
<dbReference type="InterPro" id="IPR048054">
    <property type="entry name" value="PecA_C"/>
</dbReference>
<dbReference type="Pfam" id="PF20729">
    <property type="entry name" value="PE-PGRS_C"/>
    <property type="match status" value="1"/>
</dbReference>
<feature type="domain" description="PE cleavage protein A C-terminal" evidence="2">
    <location>
        <begin position="226"/>
        <end position="497"/>
    </location>
</feature>
<dbReference type="InterPro" id="IPR048996">
    <property type="entry name" value="PGRS_rpt"/>
</dbReference>
<evidence type="ECO:0000259" key="1">
    <source>
        <dbReference type="Pfam" id="PF00934"/>
    </source>
</evidence>
<dbReference type="Proteomes" id="UP000257451">
    <property type="component" value="Unassembled WGS sequence"/>
</dbReference>